<keyword evidence="3" id="KW-1185">Reference proteome</keyword>
<name>A0A1I6X1T9_METTE</name>
<reference evidence="2 3" key="1">
    <citation type="submission" date="2016-10" db="EMBL/GenBank/DDBJ databases">
        <authorList>
            <person name="Varghese N."/>
            <person name="Submissions S."/>
        </authorList>
    </citation>
    <scope>NUCLEOTIDE SEQUENCE [LARGE SCALE GENOMIC DNA]</scope>
    <source>
        <strain evidence="2 3">DSM 11855</strain>
    </source>
</reference>
<organism evidence="2 3">
    <name type="scientific">Methanosarcina thermophila</name>
    <dbReference type="NCBI Taxonomy" id="2210"/>
    <lineage>
        <taxon>Archaea</taxon>
        <taxon>Methanobacteriati</taxon>
        <taxon>Methanobacteriota</taxon>
        <taxon>Stenosarchaea group</taxon>
        <taxon>Methanomicrobia</taxon>
        <taxon>Methanosarcinales</taxon>
        <taxon>Methanosarcinaceae</taxon>
        <taxon>Methanosarcina</taxon>
    </lineage>
</organism>
<dbReference type="AlphaFoldDB" id="A0A1I6X1T9"/>
<gene>
    <name evidence="2" type="ORF">SAMN02910340_00090</name>
</gene>
<feature type="transmembrane region" description="Helical" evidence="1">
    <location>
        <begin position="138"/>
        <end position="160"/>
    </location>
</feature>
<feature type="transmembrane region" description="Helical" evidence="1">
    <location>
        <begin position="466"/>
        <end position="484"/>
    </location>
</feature>
<feature type="transmembrane region" description="Helical" evidence="1">
    <location>
        <begin position="405"/>
        <end position="425"/>
    </location>
</feature>
<feature type="transmembrane region" description="Helical" evidence="1">
    <location>
        <begin position="87"/>
        <end position="106"/>
    </location>
</feature>
<evidence type="ECO:0000313" key="3">
    <source>
        <dbReference type="Proteomes" id="UP000323733"/>
    </source>
</evidence>
<dbReference type="EMBL" id="FPAO01000001">
    <property type="protein sequence ID" value="SFT32283.1"/>
    <property type="molecule type" value="Genomic_DNA"/>
</dbReference>
<sequence>MKVIDLWGYMETAKRYAEELTKNLDVILSIMGFGLGLFIISLYYIINLNQIDIGIAILSSCLIYFVFRNKFKSEAAISSQEDRFKSILGISFYLIFLICVLIYSMNLYYRPISYFILISVLAAIIASQILYIRKGDSVVSILLQIFLLSILIRVGIFYNFPSLMGYDAYFHASMARYITDTGSIAPIEISGKYFYYPLAHIFISATQIMGNTDVKDAIFYSIGIVSILSTLVIYLIGEKLEGPQMGLLATLLINLNNHNIVAGIANITPGSLVLCYFIFVIYAIFSEKQSLRYTGLILITTILMVLTHQLTTFVVLLSLASIYAGKYLHNHVYKSLPTKTNSFNYMLFFVISLQTYWMFTFVNPNTSFLEMVLGPLMDVIEAGSSYSSEELILGSARNQETLEVLLLHISYLALPFFAIGGVLAWFSGRDIKSINKFSVALVVAILYGLAYGIPLLGMRNFLTSRWFPLIAVFLVLVAASYMLKLASLFNSKKAKVLAIFVIISLFSFIMVTTPGINKDNPLVAKDTTVRNQFKEVEIEAIKTITAKHSGNILMDSPYDSCLFYRDRGYDSSNATYFNIQHIQTGEIAGNPLVLLRKSTLKEPVSINDPERYGVNFIQKMPEEFFNRFKTYDYARVYDNEEVFAYIKEEKTA</sequence>
<dbReference type="Proteomes" id="UP000323733">
    <property type="component" value="Unassembled WGS sequence"/>
</dbReference>
<feature type="transmembrane region" description="Helical" evidence="1">
    <location>
        <begin position="112"/>
        <end position="131"/>
    </location>
</feature>
<feature type="transmembrane region" description="Helical" evidence="1">
    <location>
        <begin position="51"/>
        <end position="67"/>
    </location>
</feature>
<feature type="transmembrane region" description="Helical" evidence="1">
    <location>
        <begin position="24"/>
        <end position="45"/>
    </location>
</feature>
<feature type="transmembrane region" description="Helical" evidence="1">
    <location>
        <begin position="217"/>
        <end position="237"/>
    </location>
</feature>
<feature type="transmembrane region" description="Helical" evidence="1">
    <location>
        <begin position="258"/>
        <end position="285"/>
    </location>
</feature>
<evidence type="ECO:0000256" key="1">
    <source>
        <dbReference type="SAM" id="Phobius"/>
    </source>
</evidence>
<feature type="transmembrane region" description="Helical" evidence="1">
    <location>
        <begin position="496"/>
        <end position="516"/>
    </location>
</feature>
<feature type="transmembrane region" description="Helical" evidence="1">
    <location>
        <begin position="437"/>
        <end position="454"/>
    </location>
</feature>
<accession>A0A1I6X1T9</accession>
<keyword evidence="1" id="KW-0472">Membrane</keyword>
<evidence type="ECO:0008006" key="4">
    <source>
        <dbReference type="Google" id="ProtNLM"/>
    </source>
</evidence>
<protein>
    <recommendedName>
        <fullName evidence="4">Glycosyltransferase RgtA/B/C/D-like domain-containing protein</fullName>
    </recommendedName>
</protein>
<feature type="transmembrane region" description="Helical" evidence="1">
    <location>
        <begin position="343"/>
        <end position="362"/>
    </location>
</feature>
<proteinExistence type="predicted"/>
<evidence type="ECO:0000313" key="2">
    <source>
        <dbReference type="EMBL" id="SFT32283.1"/>
    </source>
</evidence>
<keyword evidence="1" id="KW-0812">Transmembrane</keyword>
<keyword evidence="1" id="KW-1133">Transmembrane helix</keyword>
<feature type="transmembrane region" description="Helical" evidence="1">
    <location>
        <begin position="297"/>
        <end position="322"/>
    </location>
</feature>